<dbReference type="Proteomes" id="UP000824169">
    <property type="component" value="Unassembled WGS sequence"/>
</dbReference>
<accession>A0A9D1P2H3</accession>
<dbReference type="GO" id="GO:0006265">
    <property type="term" value="P:DNA topological change"/>
    <property type="evidence" value="ECO:0007669"/>
    <property type="project" value="InterPro"/>
</dbReference>
<dbReference type="EMBL" id="DVOO01000016">
    <property type="protein sequence ID" value="HIV25383.1"/>
    <property type="molecule type" value="Genomic_DNA"/>
</dbReference>
<proteinExistence type="predicted"/>
<name>A0A9D1P2H3_9FIRM</name>
<protein>
    <submittedName>
        <fullName evidence="2">Small, acid-soluble spore protein, alpha/beta type</fullName>
    </submittedName>
</protein>
<dbReference type="InterPro" id="IPR001448">
    <property type="entry name" value="SASP_alpha/beta-type"/>
</dbReference>
<dbReference type="Pfam" id="PF00269">
    <property type="entry name" value="SASP"/>
    <property type="match status" value="1"/>
</dbReference>
<evidence type="ECO:0000256" key="1">
    <source>
        <dbReference type="ARBA" id="ARBA00003863"/>
    </source>
</evidence>
<dbReference type="AlphaFoldDB" id="A0A9D1P2H3"/>
<dbReference type="GO" id="GO:0003690">
    <property type="term" value="F:double-stranded DNA binding"/>
    <property type="evidence" value="ECO:0007669"/>
    <property type="project" value="InterPro"/>
</dbReference>
<dbReference type="Gene3D" id="6.10.10.80">
    <property type="entry name" value="Small, acid-soluble spore protein, alpha/beta type-like"/>
    <property type="match status" value="1"/>
</dbReference>
<evidence type="ECO:0000313" key="2">
    <source>
        <dbReference type="EMBL" id="HIV25383.1"/>
    </source>
</evidence>
<reference evidence="2" key="1">
    <citation type="submission" date="2020-10" db="EMBL/GenBank/DDBJ databases">
        <authorList>
            <person name="Gilroy R."/>
        </authorList>
    </citation>
    <scope>NUCLEOTIDE SEQUENCE</scope>
    <source>
        <strain evidence="2">CHK188-20938</strain>
    </source>
</reference>
<gene>
    <name evidence="2" type="ORF">IAB71_06295</name>
</gene>
<organism evidence="2 3">
    <name type="scientific">Candidatus Scatomonas pullistercoris</name>
    <dbReference type="NCBI Taxonomy" id="2840920"/>
    <lineage>
        <taxon>Bacteria</taxon>
        <taxon>Bacillati</taxon>
        <taxon>Bacillota</taxon>
        <taxon>Clostridia</taxon>
        <taxon>Lachnospirales</taxon>
        <taxon>Lachnospiraceae</taxon>
        <taxon>Lachnospiraceae incertae sedis</taxon>
        <taxon>Candidatus Scatomonas</taxon>
    </lineage>
</organism>
<sequence length="72" mass="8195">MSKKEKKINLHALTPEESLKYEIAEELGLLDKVLDKGWKQLSAKETGRIGGLVTKRKRELNREARETCGEEA</sequence>
<reference evidence="2" key="2">
    <citation type="journal article" date="2021" name="PeerJ">
        <title>Extensive microbial diversity within the chicken gut microbiome revealed by metagenomics and culture.</title>
        <authorList>
            <person name="Gilroy R."/>
            <person name="Ravi A."/>
            <person name="Getino M."/>
            <person name="Pursley I."/>
            <person name="Horton D.L."/>
            <person name="Alikhan N.F."/>
            <person name="Baker D."/>
            <person name="Gharbi K."/>
            <person name="Hall N."/>
            <person name="Watson M."/>
            <person name="Adriaenssens E.M."/>
            <person name="Foster-Nyarko E."/>
            <person name="Jarju S."/>
            <person name="Secka A."/>
            <person name="Antonio M."/>
            <person name="Oren A."/>
            <person name="Chaudhuri R.R."/>
            <person name="La Ragione R."/>
            <person name="Hildebrand F."/>
            <person name="Pallen M.J."/>
        </authorList>
    </citation>
    <scope>NUCLEOTIDE SEQUENCE</scope>
    <source>
        <strain evidence="2">CHK188-20938</strain>
    </source>
</reference>
<evidence type="ECO:0000313" key="3">
    <source>
        <dbReference type="Proteomes" id="UP000824169"/>
    </source>
</evidence>
<comment type="function">
    <text evidence="1">SASP are bound to spore DNA. They are double-stranded DNA-binding proteins that cause DNA to change to an a-like conformation. They protect the DNA backbone from chemical and enzymatic cleavage and are thus involved in dormant spore's high resistance to UV light.</text>
</comment>
<comment type="caution">
    <text evidence="2">The sequence shown here is derived from an EMBL/GenBank/DDBJ whole genome shotgun (WGS) entry which is preliminary data.</text>
</comment>
<dbReference type="InterPro" id="IPR038300">
    <property type="entry name" value="SASP_sf_alpha/beta"/>
</dbReference>